<organism evidence="2 3">
    <name type="scientific">Acipenser oxyrinchus oxyrinchus</name>
    <dbReference type="NCBI Taxonomy" id="40147"/>
    <lineage>
        <taxon>Eukaryota</taxon>
        <taxon>Metazoa</taxon>
        <taxon>Chordata</taxon>
        <taxon>Craniata</taxon>
        <taxon>Vertebrata</taxon>
        <taxon>Euteleostomi</taxon>
        <taxon>Actinopterygii</taxon>
        <taxon>Chondrostei</taxon>
        <taxon>Acipenseriformes</taxon>
        <taxon>Acipenseridae</taxon>
        <taxon>Acipenser</taxon>
    </lineage>
</organism>
<dbReference type="PANTHER" id="PTHR45703">
    <property type="entry name" value="DYNEIN HEAVY CHAIN"/>
    <property type="match status" value="1"/>
</dbReference>
<dbReference type="GO" id="GO:0030286">
    <property type="term" value="C:dynein complex"/>
    <property type="evidence" value="ECO:0007669"/>
    <property type="project" value="InterPro"/>
</dbReference>
<comment type="caution">
    <text evidence="2">The sequence shown here is derived from an EMBL/GenBank/DDBJ whole genome shotgun (WGS) entry which is preliminary data.</text>
</comment>
<dbReference type="Proteomes" id="UP001230051">
    <property type="component" value="Unassembled WGS sequence"/>
</dbReference>
<gene>
    <name evidence="2" type="ORF">AOXY_G12687</name>
</gene>
<dbReference type="GO" id="GO:0007018">
    <property type="term" value="P:microtubule-based movement"/>
    <property type="evidence" value="ECO:0007669"/>
    <property type="project" value="InterPro"/>
</dbReference>
<dbReference type="EMBL" id="JAGXEW010000011">
    <property type="protein sequence ID" value="KAK1166140.1"/>
    <property type="molecule type" value="Genomic_DNA"/>
</dbReference>
<dbReference type="GO" id="GO:0051959">
    <property type="term" value="F:dynein light intermediate chain binding"/>
    <property type="evidence" value="ECO:0007669"/>
    <property type="project" value="InterPro"/>
</dbReference>
<accession>A0AAD8G2D5</accession>
<keyword evidence="3" id="KW-1185">Reference proteome</keyword>
<dbReference type="Gene3D" id="1.20.920.60">
    <property type="match status" value="1"/>
</dbReference>
<evidence type="ECO:0000313" key="2">
    <source>
        <dbReference type="EMBL" id="KAK1166140.1"/>
    </source>
</evidence>
<name>A0AAD8G2D5_ACIOX</name>
<reference evidence="2" key="1">
    <citation type="submission" date="2022-02" db="EMBL/GenBank/DDBJ databases">
        <title>Atlantic sturgeon de novo genome assembly.</title>
        <authorList>
            <person name="Stock M."/>
            <person name="Klopp C."/>
            <person name="Guiguen Y."/>
            <person name="Cabau C."/>
            <person name="Parinello H."/>
            <person name="Santidrian Yebra-Pimentel E."/>
            <person name="Kuhl H."/>
            <person name="Dirks R.P."/>
            <person name="Guessner J."/>
            <person name="Wuertz S."/>
            <person name="Du K."/>
            <person name="Schartl M."/>
        </authorList>
    </citation>
    <scope>NUCLEOTIDE SEQUENCE</scope>
    <source>
        <strain evidence="2">STURGEONOMICS-FGT-2020</strain>
        <tissue evidence="2">Whole blood</tissue>
    </source>
</reference>
<protein>
    <recommendedName>
        <fullName evidence="1">Dynein heavy chain coiled coil stalk domain-containing protein</fullName>
    </recommendedName>
</protein>
<dbReference type="PANTHER" id="PTHR45703:SF12">
    <property type="entry name" value="DYNEIN AXONEMAL HEAVY CHAIN 11"/>
    <property type="match status" value="1"/>
</dbReference>
<sequence>MTTQVEDLKLVIQEVECHQRNKDTEALIAKIGQQTEQLNQDKAIADAEEQRVAAIQAEVTKQLQKSEEDLVKAEPALNANAALNTLNRVDDFLEALIHFDKEHIPEGTVRVVKEEYLRDPEFNPEFVWTKTSAAAGLCAWVINIICFHEVYCEVELKRRKLSQASTDQAGVAEKLEVILRMLCKEYGVFPLSSSAL</sequence>
<feature type="domain" description="Dynein heavy chain coiled coil stalk" evidence="1">
    <location>
        <begin position="86"/>
        <end position="178"/>
    </location>
</feature>
<evidence type="ECO:0000259" key="1">
    <source>
        <dbReference type="Pfam" id="PF12777"/>
    </source>
</evidence>
<evidence type="ECO:0000313" key="3">
    <source>
        <dbReference type="Proteomes" id="UP001230051"/>
    </source>
</evidence>
<dbReference type="GO" id="GO:0045505">
    <property type="term" value="F:dynein intermediate chain binding"/>
    <property type="evidence" value="ECO:0007669"/>
    <property type="project" value="InterPro"/>
</dbReference>
<dbReference type="AlphaFoldDB" id="A0AAD8G2D5"/>
<proteinExistence type="predicted"/>
<dbReference type="InterPro" id="IPR026983">
    <property type="entry name" value="DHC"/>
</dbReference>
<dbReference type="InterPro" id="IPR024743">
    <property type="entry name" value="Dynein_HC_stalk"/>
</dbReference>
<dbReference type="Pfam" id="PF12777">
    <property type="entry name" value="MT"/>
    <property type="match status" value="1"/>
</dbReference>